<accession>A0A6J6TXU7</accession>
<evidence type="ECO:0000313" key="2">
    <source>
        <dbReference type="EMBL" id="CAB4752461.1"/>
    </source>
</evidence>
<protein>
    <submittedName>
        <fullName evidence="2">Unannotated protein</fullName>
    </submittedName>
</protein>
<gene>
    <name evidence="2" type="ORF">UFOPK2852_00321</name>
</gene>
<dbReference type="EMBL" id="CAEZZJ010000020">
    <property type="protein sequence ID" value="CAB4752461.1"/>
    <property type="molecule type" value="Genomic_DNA"/>
</dbReference>
<feature type="region of interest" description="Disordered" evidence="1">
    <location>
        <begin position="167"/>
        <end position="197"/>
    </location>
</feature>
<proteinExistence type="predicted"/>
<reference evidence="2" key="1">
    <citation type="submission" date="2020-05" db="EMBL/GenBank/DDBJ databases">
        <authorList>
            <person name="Chiriac C."/>
            <person name="Salcher M."/>
            <person name="Ghai R."/>
            <person name="Kavagutti S V."/>
        </authorList>
    </citation>
    <scope>NUCLEOTIDE SEQUENCE</scope>
</reference>
<organism evidence="2">
    <name type="scientific">freshwater metagenome</name>
    <dbReference type="NCBI Taxonomy" id="449393"/>
    <lineage>
        <taxon>unclassified sequences</taxon>
        <taxon>metagenomes</taxon>
        <taxon>ecological metagenomes</taxon>
    </lineage>
</organism>
<sequence length="197" mass="19444">MNKKIAAAALATALTFGTLATATTASADTGNTKGVPSKLATVISELVTKGTLTQAQADAINAAIVALAPAKPMGGVMGGLGKDSAAHQAVITSTLGITSADLEAARVAGKSLATLAGDKKAALITAIVNFETTEIDAAVAAGKITAAQATKAKAGLTTRVTAQVERVPGPKIGEMGKMEKGHGKGLKPKAANSLKKS</sequence>
<name>A0A6J6TXU7_9ZZZZ</name>
<dbReference type="AlphaFoldDB" id="A0A6J6TXU7"/>
<evidence type="ECO:0000256" key="1">
    <source>
        <dbReference type="SAM" id="MobiDB-lite"/>
    </source>
</evidence>